<evidence type="ECO:0000313" key="1">
    <source>
        <dbReference type="EMBL" id="QOW01538.1"/>
    </source>
</evidence>
<dbReference type="AlphaFoldDB" id="A0A7M2XV79"/>
<dbReference type="Proteomes" id="UP000593818">
    <property type="component" value="Plasmid pNAPH"/>
</dbReference>
<dbReference type="NCBIfam" id="TIGR04255">
    <property type="entry name" value="sporadTIGR04255"/>
    <property type="match status" value="1"/>
</dbReference>
<reference evidence="1 2" key="1">
    <citation type="submission" date="2020-10" db="EMBL/GenBank/DDBJ databases">
        <title>Whole genome sequence of oil-degrading bacteria Rhodococcus pyridinivorans strain 5Ap.</title>
        <authorList>
            <person name="Akhremchuk A.E."/>
            <person name="Valentovich L.N."/>
            <person name="Charniauskaya M.I."/>
            <person name="Bukliarevich H.A."/>
            <person name="Titok M.A."/>
        </authorList>
    </citation>
    <scope>NUCLEOTIDE SEQUENCE [LARGE SCALE GENOMIC DNA]</scope>
    <source>
        <strain evidence="1 2">5Ap</strain>
        <plasmid evidence="1 2">pNAPH</plasmid>
    </source>
</reference>
<geneLocation type="plasmid" evidence="1 2">
    <name>pNAPH</name>
</geneLocation>
<keyword evidence="1" id="KW-0614">Plasmid</keyword>
<dbReference type="InterPro" id="IPR026349">
    <property type="entry name" value="CHP04255"/>
</dbReference>
<proteinExistence type="predicted"/>
<evidence type="ECO:0000313" key="2">
    <source>
        <dbReference type="Proteomes" id="UP000593818"/>
    </source>
</evidence>
<accession>A0A7M2XV79</accession>
<protein>
    <submittedName>
        <fullName evidence="1">TIGR04255 family protein</fullName>
    </submittedName>
</protein>
<dbReference type="RefSeq" id="WP_193904040.1">
    <property type="nucleotide sequence ID" value="NZ_CP063451.1"/>
</dbReference>
<gene>
    <name evidence="1" type="ORF">INP59_24495</name>
</gene>
<name>A0A7M2XV79_9NOCA</name>
<keyword evidence="2" id="KW-1185">Reference proteome</keyword>
<dbReference type="EMBL" id="CP063451">
    <property type="protein sequence ID" value="QOW01538.1"/>
    <property type="molecule type" value="Genomic_DNA"/>
</dbReference>
<sequence>MTTSAVYRHPPIAVVLLEVRHPVSELPAPALPLIKETLRDYTPIERVERTMGFEIAPNGQPIGAKESILPKFVSRDVHTAVTYRPDGVAIETTDYLGWEWFKQVAERALFARQEFAPVDGIERIGLRYVDEVRVPHSNGVLDWSDWVVSDLLGPRKQVESLGLRLQEQQSVFQFQMPSPGMTFTLRCGIGTGAVVQSSDNLRRPQEPPRDGQFFLIDSDAAWVEPEGKIPEFDPSHILNVSEELHSPIKKMFEELITDKLREEVLNGSD</sequence>
<organism evidence="1 2">
    <name type="scientific">Rhodococcus pyridinivorans</name>
    <dbReference type="NCBI Taxonomy" id="103816"/>
    <lineage>
        <taxon>Bacteria</taxon>
        <taxon>Bacillati</taxon>
        <taxon>Actinomycetota</taxon>
        <taxon>Actinomycetes</taxon>
        <taxon>Mycobacteriales</taxon>
        <taxon>Nocardiaceae</taxon>
        <taxon>Rhodococcus</taxon>
    </lineage>
</organism>